<dbReference type="SUPFAM" id="SSF52540">
    <property type="entry name" value="P-loop containing nucleoside triphosphate hydrolases"/>
    <property type="match status" value="1"/>
</dbReference>
<dbReference type="CDD" id="cd18139">
    <property type="entry name" value="HLD_clamp_RarA"/>
    <property type="match status" value="1"/>
</dbReference>
<dbReference type="PANTHER" id="PTHR13779:SF7">
    <property type="entry name" value="ATPASE WRNIP1"/>
    <property type="match status" value="1"/>
</dbReference>
<dbReference type="Gene3D" id="1.10.8.60">
    <property type="match status" value="1"/>
</dbReference>
<organism evidence="7 8">
    <name type="scientific">Aromatoleum anaerobium</name>
    <dbReference type="NCBI Taxonomy" id="182180"/>
    <lineage>
        <taxon>Bacteria</taxon>
        <taxon>Pseudomonadati</taxon>
        <taxon>Pseudomonadota</taxon>
        <taxon>Betaproteobacteria</taxon>
        <taxon>Rhodocyclales</taxon>
        <taxon>Rhodocyclaceae</taxon>
        <taxon>Aromatoleum</taxon>
    </lineage>
</organism>
<evidence type="ECO:0000259" key="6">
    <source>
        <dbReference type="SMART" id="SM00382"/>
    </source>
</evidence>
<dbReference type="Pfam" id="PF16193">
    <property type="entry name" value="AAA_assoc_2"/>
    <property type="match status" value="1"/>
</dbReference>
<dbReference type="Gene3D" id="1.10.3710.10">
    <property type="entry name" value="DNA polymerase III clamp loader subunits, C-terminal domain"/>
    <property type="match status" value="1"/>
</dbReference>
<dbReference type="InterPro" id="IPR021886">
    <property type="entry name" value="MgsA_C"/>
</dbReference>
<evidence type="ECO:0000313" key="7">
    <source>
        <dbReference type="EMBL" id="NMG24317.1"/>
    </source>
</evidence>
<dbReference type="InterPro" id="IPR003593">
    <property type="entry name" value="AAA+_ATPase"/>
</dbReference>
<protein>
    <recommendedName>
        <fullName evidence="3">Replication-associated recombination protein A</fullName>
    </recommendedName>
</protein>
<dbReference type="Gene3D" id="1.20.272.10">
    <property type="match status" value="1"/>
</dbReference>
<gene>
    <name evidence="7" type="ORF">GO606_06150</name>
</gene>
<dbReference type="InterPro" id="IPR032423">
    <property type="entry name" value="AAA_assoc_2"/>
</dbReference>
<dbReference type="Proteomes" id="UP000615989">
    <property type="component" value="Unassembled WGS sequence"/>
</dbReference>
<comment type="function">
    <text evidence="1">DNA-dependent ATPase that plays important roles in cellular responses to stalled DNA replication processes.</text>
</comment>
<keyword evidence="4" id="KW-0547">Nucleotide-binding</keyword>
<dbReference type="InterPro" id="IPR003959">
    <property type="entry name" value="ATPase_AAA_core"/>
</dbReference>
<evidence type="ECO:0000256" key="1">
    <source>
        <dbReference type="ARBA" id="ARBA00002393"/>
    </source>
</evidence>
<sequence length="446" mass="49060">MADLFDDVEPPRVPLAERMRPTTLDEVAGQRHLLGPGKPLRLAFASGKLHSMILWGPPGVGKTTLARLMARVFDAEFIALSAVFSGVKDIREAVAHAQAEKARGRQTILFVDEVHRFNKAQQDAFLPYVEQGLVTLIGATTENPSFEVNSALLSRAAVYVLEPLDEEALGELFERARLLACPQLEFAPVARERMIGFADGDARRLMNLIEQVQVAAETAGVVTVMPEFVDEALSTRLRRFDKGGEAFYDQISALHKSVRGSNPDAALYWLCRMLDGGADALYLGRRLIRMATEDIGLADPRALEIALNACATYERLGSPEGELALAEATVFLACAAKSNAVYKAYNAARKYVAQDVSRPVPLHLRNAPTRLMKELGYGKAYRYAHDEPEAYAAAESYLPDGMDAPGWYRPTQHGLEARIAAKLEHLRELDELAATRVPKDAGKDEK</sequence>
<keyword evidence="5" id="KW-0067">ATP-binding</keyword>
<dbReference type="SUPFAM" id="SSF48019">
    <property type="entry name" value="post-AAA+ oligomerization domain-like"/>
    <property type="match status" value="1"/>
</dbReference>
<dbReference type="Pfam" id="PF00004">
    <property type="entry name" value="AAA"/>
    <property type="match status" value="1"/>
</dbReference>
<dbReference type="Gene3D" id="3.40.50.300">
    <property type="entry name" value="P-loop containing nucleotide triphosphate hydrolases"/>
    <property type="match status" value="1"/>
</dbReference>
<proteinExistence type="inferred from homology"/>
<dbReference type="RefSeq" id="WP_169117735.1">
    <property type="nucleotide sequence ID" value="NZ_WTVG02000040.1"/>
</dbReference>
<accession>A0ABX1PLV2</accession>
<dbReference type="EMBL" id="WTVG01000012">
    <property type="protein sequence ID" value="NMG24317.1"/>
    <property type="molecule type" value="Genomic_DNA"/>
</dbReference>
<dbReference type="InterPro" id="IPR027417">
    <property type="entry name" value="P-loop_NTPase"/>
</dbReference>
<evidence type="ECO:0000256" key="4">
    <source>
        <dbReference type="ARBA" id="ARBA00022741"/>
    </source>
</evidence>
<dbReference type="Pfam" id="PF12002">
    <property type="entry name" value="MgsA_C"/>
    <property type="match status" value="1"/>
</dbReference>
<dbReference type="CDD" id="cd00009">
    <property type="entry name" value="AAA"/>
    <property type="match status" value="1"/>
</dbReference>
<dbReference type="InterPro" id="IPR008921">
    <property type="entry name" value="DNA_pol3_clamp-load_cplx_C"/>
</dbReference>
<reference evidence="7" key="1">
    <citation type="submission" date="2019-12" db="EMBL/GenBank/DDBJ databases">
        <title>Comparative genomics gives insights into the taxonomy of the Azoarcus-Aromatoleum group and reveals separate origins of nif in the plant-associated Azoarcus and non-plant-associated Aromatoleum sub-groups.</title>
        <authorList>
            <person name="Lafos M."/>
            <person name="Maluk M."/>
            <person name="Batista M."/>
            <person name="Junghare M."/>
            <person name="Carmona M."/>
            <person name="Faoro H."/>
            <person name="Cruz L.M."/>
            <person name="Battistoni F."/>
            <person name="De Souza E."/>
            <person name="Pedrosa F."/>
            <person name="Chen W.-M."/>
            <person name="Poole P.S."/>
            <person name="Dixon R.A."/>
            <person name="James E.K."/>
        </authorList>
    </citation>
    <scope>NUCLEOTIDE SEQUENCE</scope>
    <source>
        <strain evidence="7">LuFRes1</strain>
    </source>
</reference>
<dbReference type="PANTHER" id="PTHR13779">
    <property type="entry name" value="WERNER HELICASE-INTERACTING PROTEIN 1 FAMILY MEMBER"/>
    <property type="match status" value="1"/>
</dbReference>
<evidence type="ECO:0000256" key="2">
    <source>
        <dbReference type="ARBA" id="ARBA00008959"/>
    </source>
</evidence>
<name>A0ABX1PLV2_9RHOO</name>
<evidence type="ECO:0000256" key="3">
    <source>
        <dbReference type="ARBA" id="ARBA00020776"/>
    </source>
</evidence>
<dbReference type="InterPro" id="IPR051314">
    <property type="entry name" value="AAA_ATPase_RarA/MGS1/WRNIP1"/>
</dbReference>
<comment type="similarity">
    <text evidence="2">Belongs to the AAA ATPase family. RarA/MGS1/WRNIP1 subfamily.</text>
</comment>
<keyword evidence="8" id="KW-1185">Reference proteome</keyword>
<evidence type="ECO:0000313" key="8">
    <source>
        <dbReference type="Proteomes" id="UP000615989"/>
    </source>
</evidence>
<dbReference type="SMART" id="SM00382">
    <property type="entry name" value="AAA"/>
    <property type="match status" value="1"/>
</dbReference>
<evidence type="ECO:0000256" key="5">
    <source>
        <dbReference type="ARBA" id="ARBA00022840"/>
    </source>
</evidence>
<feature type="domain" description="AAA+ ATPase" evidence="6">
    <location>
        <begin position="48"/>
        <end position="164"/>
    </location>
</feature>
<comment type="caution">
    <text evidence="7">The sequence shown here is derived from an EMBL/GenBank/DDBJ whole genome shotgun (WGS) entry which is preliminary data.</text>
</comment>